<gene>
    <name evidence="2" type="ORF">UY17_C0029G0004</name>
</gene>
<dbReference type="InterPro" id="IPR013783">
    <property type="entry name" value="Ig-like_fold"/>
</dbReference>
<protein>
    <recommendedName>
        <fullName evidence="4">Transcriptional regulator, XRE family</fullName>
    </recommendedName>
</protein>
<evidence type="ECO:0000313" key="2">
    <source>
        <dbReference type="EMBL" id="KKU87107.1"/>
    </source>
</evidence>
<comment type="caution">
    <text evidence="2">The sequence shown here is derived from an EMBL/GenBank/DDBJ whole genome shotgun (WGS) entry which is preliminary data.</text>
</comment>
<dbReference type="Pfam" id="PF13413">
    <property type="entry name" value="HTH_25"/>
    <property type="match status" value="1"/>
</dbReference>
<keyword evidence="1" id="KW-0472">Membrane</keyword>
<keyword evidence="1" id="KW-1133">Transmembrane helix</keyword>
<dbReference type="PANTHER" id="PTHR34475">
    <property type="match status" value="1"/>
</dbReference>
<dbReference type="InterPro" id="IPR010982">
    <property type="entry name" value="Lambda_DNA-bd_dom_sf"/>
</dbReference>
<accession>A0A0G1TZ57</accession>
<dbReference type="GO" id="GO:0003677">
    <property type="term" value="F:DNA binding"/>
    <property type="evidence" value="ECO:0007669"/>
    <property type="project" value="InterPro"/>
</dbReference>
<dbReference type="Gene3D" id="2.60.40.10">
    <property type="entry name" value="Immunoglobulins"/>
    <property type="match status" value="1"/>
</dbReference>
<proteinExistence type="predicted"/>
<evidence type="ECO:0000313" key="3">
    <source>
        <dbReference type="Proteomes" id="UP000034772"/>
    </source>
</evidence>
<organism evidence="2 3">
    <name type="scientific">Candidatus Beckwithbacteria bacterium GW2011_GWC2_47_9</name>
    <dbReference type="NCBI Taxonomy" id="1618373"/>
    <lineage>
        <taxon>Bacteria</taxon>
        <taxon>Candidatus Beckwithiibacteriota</taxon>
    </lineage>
</organism>
<feature type="transmembrane region" description="Helical" evidence="1">
    <location>
        <begin position="98"/>
        <end position="117"/>
    </location>
</feature>
<dbReference type="Proteomes" id="UP000034772">
    <property type="component" value="Unassembled WGS sequence"/>
</dbReference>
<dbReference type="InterPro" id="IPR050400">
    <property type="entry name" value="Bact_Cytoskel_RodZ"/>
</dbReference>
<reference evidence="2 3" key="1">
    <citation type="journal article" date="2015" name="Nature">
        <title>rRNA introns, odd ribosomes, and small enigmatic genomes across a large radiation of phyla.</title>
        <authorList>
            <person name="Brown C.T."/>
            <person name="Hug L.A."/>
            <person name="Thomas B.C."/>
            <person name="Sharon I."/>
            <person name="Castelle C.J."/>
            <person name="Singh A."/>
            <person name="Wilkins M.J."/>
            <person name="Williams K.H."/>
            <person name="Banfield J.F."/>
        </authorList>
    </citation>
    <scope>NUCLEOTIDE SEQUENCE [LARGE SCALE GENOMIC DNA]</scope>
</reference>
<dbReference type="AlphaFoldDB" id="A0A0G1TZ57"/>
<name>A0A0G1TZ57_9BACT</name>
<evidence type="ECO:0008006" key="4">
    <source>
        <dbReference type="Google" id="ProtNLM"/>
    </source>
</evidence>
<keyword evidence="1" id="KW-0812">Transmembrane</keyword>
<evidence type="ECO:0000256" key="1">
    <source>
        <dbReference type="SAM" id="Phobius"/>
    </source>
</evidence>
<dbReference type="Gene3D" id="1.10.260.40">
    <property type="entry name" value="lambda repressor-like DNA-binding domains"/>
    <property type="match status" value="1"/>
</dbReference>
<dbReference type="EMBL" id="LCOZ01000029">
    <property type="protein sequence ID" value="KKU87107.1"/>
    <property type="molecule type" value="Genomic_DNA"/>
</dbReference>
<dbReference type="PANTHER" id="PTHR34475:SF1">
    <property type="entry name" value="CYTOSKELETON PROTEIN RODZ"/>
    <property type="match status" value="1"/>
</dbReference>
<sequence length="202" mass="22666">MRERRLELKLTFTNLSELTKIPLNSLKALEKNQFDDLPEFPFLKGMVQNYAKALNLDPAPVVAVFKRDYDQRQNQPAPINLNKSLGSEPLVEWLQRPLTLFLGGLILLAGLVAWSLWRVYQPPRLVIESPIDGQTAISPVAVAGKTDRDASLSLNDKTINLEPDGSFETTFADGPGSYELVFKSTSRRQKTNETKITVIIIQ</sequence>